<feature type="domain" description="RNA polymerase sigma-70 ECF-like HTH" evidence="1">
    <location>
        <begin position="8"/>
        <end position="193"/>
    </location>
</feature>
<dbReference type="InterPro" id="IPR036388">
    <property type="entry name" value="WH-like_DNA-bd_sf"/>
</dbReference>
<protein>
    <submittedName>
        <fullName evidence="2">ECF-type sigma factor</fullName>
    </submittedName>
</protein>
<proteinExistence type="predicted"/>
<dbReference type="Proteomes" id="UP001202134">
    <property type="component" value="Unassembled WGS sequence"/>
</dbReference>
<keyword evidence="3" id="KW-1185">Reference proteome</keyword>
<organism evidence="2 3">
    <name type="scientific">Shewanella electrodiphila</name>
    <dbReference type="NCBI Taxonomy" id="934143"/>
    <lineage>
        <taxon>Bacteria</taxon>
        <taxon>Pseudomonadati</taxon>
        <taxon>Pseudomonadota</taxon>
        <taxon>Gammaproteobacteria</taxon>
        <taxon>Alteromonadales</taxon>
        <taxon>Shewanellaceae</taxon>
        <taxon>Shewanella</taxon>
    </lineage>
</organism>
<dbReference type="InterPro" id="IPR053812">
    <property type="entry name" value="HTH_Sigma70_ECF-like"/>
</dbReference>
<evidence type="ECO:0000313" key="2">
    <source>
        <dbReference type="EMBL" id="MCL1046858.1"/>
    </source>
</evidence>
<dbReference type="RefSeq" id="WP_248956405.1">
    <property type="nucleotide sequence ID" value="NZ_JAKIKU010000009.1"/>
</dbReference>
<reference evidence="2 3" key="1">
    <citation type="submission" date="2022-01" db="EMBL/GenBank/DDBJ databases">
        <title>Whole genome-based taxonomy of the Shewanellaceae.</title>
        <authorList>
            <person name="Martin-Rodriguez A.J."/>
        </authorList>
    </citation>
    <scope>NUCLEOTIDE SEQUENCE [LARGE SCALE GENOMIC DNA]</scope>
    <source>
        <strain evidence="2 3">DSM 24955</strain>
    </source>
</reference>
<dbReference type="EMBL" id="JAKIKU010000009">
    <property type="protein sequence ID" value="MCL1046858.1"/>
    <property type="molecule type" value="Genomic_DNA"/>
</dbReference>
<accession>A0ABT0KSM4</accession>
<evidence type="ECO:0000313" key="3">
    <source>
        <dbReference type="Proteomes" id="UP001202134"/>
    </source>
</evidence>
<sequence length="195" mass="22922">MSIKELDNATELLIGWQNRDESKSKEFLEYAYQDIRAIVAKYLQKKQPNETILHDASITELASESIIKLHRWRNDELPFESRHDFFDYIRVSVWHLLFGKPHQSFVNKQQSKRAFLASEITQVTGHQPNWDESIDLVNALDLLRENHPRQSEVFELKNFAMISHQQIADMLLISTRTADNDLKFAVTWLRAKLVE</sequence>
<gene>
    <name evidence="2" type="ORF">L2737_16235</name>
</gene>
<dbReference type="InterPro" id="IPR013324">
    <property type="entry name" value="RNA_pol_sigma_r3/r4-like"/>
</dbReference>
<dbReference type="SUPFAM" id="SSF88659">
    <property type="entry name" value="Sigma3 and sigma4 domains of RNA polymerase sigma factors"/>
    <property type="match status" value="1"/>
</dbReference>
<evidence type="ECO:0000259" key="1">
    <source>
        <dbReference type="Pfam" id="PF07638"/>
    </source>
</evidence>
<dbReference type="Gene3D" id="1.10.10.10">
    <property type="entry name" value="Winged helix-like DNA-binding domain superfamily/Winged helix DNA-binding domain"/>
    <property type="match status" value="1"/>
</dbReference>
<name>A0ABT0KSM4_9GAMM</name>
<comment type="caution">
    <text evidence="2">The sequence shown here is derived from an EMBL/GenBank/DDBJ whole genome shotgun (WGS) entry which is preliminary data.</text>
</comment>
<dbReference type="Pfam" id="PF07638">
    <property type="entry name" value="Sigma70_ECF"/>
    <property type="match status" value="1"/>
</dbReference>